<dbReference type="AlphaFoldDB" id="A0A3B1AHK2"/>
<dbReference type="Pfam" id="PF13620">
    <property type="entry name" value="CarboxypepD_reg"/>
    <property type="match status" value="2"/>
</dbReference>
<feature type="non-terminal residue" evidence="1">
    <location>
        <position position="291"/>
    </location>
</feature>
<gene>
    <name evidence="1" type="ORF">MNBD_GAMMA19-1166</name>
</gene>
<dbReference type="InterPro" id="IPR008969">
    <property type="entry name" value="CarboxyPept-like_regulatory"/>
</dbReference>
<dbReference type="PROSITE" id="PS51257">
    <property type="entry name" value="PROKAR_LIPOPROTEIN"/>
    <property type="match status" value="1"/>
</dbReference>
<dbReference type="SUPFAM" id="SSF49464">
    <property type="entry name" value="Carboxypeptidase regulatory domain-like"/>
    <property type="match status" value="2"/>
</dbReference>
<organism evidence="1">
    <name type="scientific">hydrothermal vent metagenome</name>
    <dbReference type="NCBI Taxonomy" id="652676"/>
    <lineage>
        <taxon>unclassified sequences</taxon>
        <taxon>metagenomes</taxon>
        <taxon>ecological metagenomes</taxon>
    </lineage>
</organism>
<evidence type="ECO:0000313" key="1">
    <source>
        <dbReference type="EMBL" id="VAW99462.1"/>
    </source>
</evidence>
<accession>A0A3B1AHK2</accession>
<evidence type="ECO:0008006" key="2">
    <source>
        <dbReference type="Google" id="ProtNLM"/>
    </source>
</evidence>
<reference evidence="1" key="1">
    <citation type="submission" date="2018-06" db="EMBL/GenBank/DDBJ databases">
        <authorList>
            <person name="Zhirakovskaya E."/>
        </authorList>
    </citation>
    <scope>NUCLEOTIDE SEQUENCE</scope>
</reference>
<dbReference type="EMBL" id="UOFV01000178">
    <property type="protein sequence ID" value="VAW99462.1"/>
    <property type="molecule type" value="Genomic_DNA"/>
</dbReference>
<dbReference type="Gene3D" id="2.60.40.1120">
    <property type="entry name" value="Carboxypeptidase-like, regulatory domain"/>
    <property type="match status" value="2"/>
</dbReference>
<protein>
    <recommendedName>
        <fullName evidence="2">Carboxypeptidase regulatory-like domain-containing protein</fullName>
    </recommendedName>
</protein>
<name>A0A3B1AHK2_9ZZZZ</name>
<sequence length="291" mass="31340">MKNKNRLMLLMMCLWFVLLTACNHDDSEGQNTTPPPSFGTVTGSVKDAVSNTGLPDVAISVRDENDIEVESAITNSSGNYEISLPADRQYRFIFTLETHYQSVYSRVTVNPGETETLEAVLQINNTIVGTGSISGTLTDAFTGLPLASAQIFFREGINIQAGDIVAETTTNNSGNYSLADTLQTGQYTIEVVLDGYVNNFITILVLGGQVINNQNASITPVLPNGETRIVLTWGAQPADLDSHLTGPIANNAGSRFHIYFGNKGSATLSPFSRLDVDDIFSFGPETITISS</sequence>
<proteinExistence type="predicted"/>